<evidence type="ECO:0000313" key="6">
    <source>
        <dbReference type="Proteomes" id="UP000038011"/>
    </source>
</evidence>
<reference evidence="5 6" key="1">
    <citation type="submission" date="2015-01" db="EMBL/GenBank/DDBJ databases">
        <title>Ahrensia donghaiensis sp. nov., a novel dimethylsulphoniopropionate-cleavage bacterium isolated from seawater and emended descriptions of the genus Ahrensia and Ahrensia kielensis.</title>
        <authorList>
            <person name="Liu J."/>
        </authorList>
    </citation>
    <scope>NUCLEOTIDE SEQUENCE [LARGE SCALE GENOMIC DNA]</scope>
    <source>
        <strain evidence="5 6">LZD062</strain>
    </source>
</reference>
<evidence type="ECO:0000259" key="4">
    <source>
        <dbReference type="PROSITE" id="PS50949"/>
    </source>
</evidence>
<dbReference type="PANTHER" id="PTHR43537">
    <property type="entry name" value="TRANSCRIPTIONAL REGULATOR, GNTR FAMILY"/>
    <property type="match status" value="1"/>
</dbReference>
<comment type="caution">
    <text evidence="5">The sequence shown here is derived from an EMBL/GenBank/DDBJ whole genome shotgun (WGS) entry which is preliminary data.</text>
</comment>
<keyword evidence="6" id="KW-1185">Reference proteome</keyword>
<proteinExistence type="predicted"/>
<dbReference type="STRING" id="1514904.SU32_01205"/>
<dbReference type="AlphaFoldDB" id="A0A0N0E8Z5"/>
<dbReference type="InterPro" id="IPR008920">
    <property type="entry name" value="TF_FadR/GntR_C"/>
</dbReference>
<dbReference type="Gene3D" id="1.10.10.10">
    <property type="entry name" value="Winged helix-like DNA-binding domain superfamily/Winged helix DNA-binding domain"/>
    <property type="match status" value="1"/>
</dbReference>
<dbReference type="PROSITE" id="PS50949">
    <property type="entry name" value="HTH_GNTR"/>
    <property type="match status" value="1"/>
</dbReference>
<evidence type="ECO:0000256" key="3">
    <source>
        <dbReference type="ARBA" id="ARBA00023163"/>
    </source>
</evidence>
<keyword evidence="3" id="KW-0804">Transcription</keyword>
<dbReference type="SMART" id="SM00895">
    <property type="entry name" value="FCD"/>
    <property type="match status" value="1"/>
</dbReference>
<name>A0A0N0E8Z5_9HYPH</name>
<dbReference type="Pfam" id="PF00392">
    <property type="entry name" value="GntR"/>
    <property type="match status" value="1"/>
</dbReference>
<dbReference type="InterPro" id="IPR036390">
    <property type="entry name" value="WH_DNA-bd_sf"/>
</dbReference>
<dbReference type="PATRIC" id="fig|1514904.3.peg.249"/>
<dbReference type="SMART" id="SM00345">
    <property type="entry name" value="HTH_GNTR"/>
    <property type="match status" value="1"/>
</dbReference>
<evidence type="ECO:0000313" key="5">
    <source>
        <dbReference type="EMBL" id="KPB02915.1"/>
    </source>
</evidence>
<dbReference type="InterPro" id="IPR036388">
    <property type="entry name" value="WH-like_DNA-bd_sf"/>
</dbReference>
<dbReference type="Pfam" id="PF07729">
    <property type="entry name" value="FCD"/>
    <property type="match status" value="1"/>
</dbReference>
<dbReference type="CDD" id="cd07377">
    <property type="entry name" value="WHTH_GntR"/>
    <property type="match status" value="1"/>
</dbReference>
<organism evidence="5 6">
    <name type="scientific">Ahrensia marina</name>
    <dbReference type="NCBI Taxonomy" id="1514904"/>
    <lineage>
        <taxon>Bacteria</taxon>
        <taxon>Pseudomonadati</taxon>
        <taxon>Pseudomonadota</taxon>
        <taxon>Alphaproteobacteria</taxon>
        <taxon>Hyphomicrobiales</taxon>
        <taxon>Ahrensiaceae</taxon>
        <taxon>Ahrensia</taxon>
    </lineage>
</organism>
<gene>
    <name evidence="5" type="ORF">SU32_01205</name>
</gene>
<dbReference type="PANTHER" id="PTHR43537:SF49">
    <property type="entry name" value="TRANSCRIPTIONAL REGULATORY PROTEIN"/>
    <property type="match status" value="1"/>
</dbReference>
<keyword evidence="1" id="KW-0805">Transcription regulation</keyword>
<dbReference type="InterPro" id="IPR011711">
    <property type="entry name" value="GntR_C"/>
</dbReference>
<dbReference type="Gene3D" id="1.20.120.530">
    <property type="entry name" value="GntR ligand-binding domain-like"/>
    <property type="match status" value="1"/>
</dbReference>
<dbReference type="GO" id="GO:0003700">
    <property type="term" value="F:DNA-binding transcription factor activity"/>
    <property type="evidence" value="ECO:0007669"/>
    <property type="project" value="InterPro"/>
</dbReference>
<protein>
    <recommendedName>
        <fullName evidence="4">HTH gntR-type domain-containing protein</fullName>
    </recommendedName>
</protein>
<dbReference type="OrthoDB" id="7620579at2"/>
<feature type="domain" description="HTH gntR-type" evidence="4">
    <location>
        <begin position="8"/>
        <end position="75"/>
    </location>
</feature>
<dbReference type="SUPFAM" id="SSF46785">
    <property type="entry name" value="Winged helix' DNA-binding domain"/>
    <property type="match status" value="1"/>
</dbReference>
<accession>A0A0N0E8Z5</accession>
<evidence type="ECO:0000256" key="2">
    <source>
        <dbReference type="ARBA" id="ARBA00023125"/>
    </source>
</evidence>
<sequence>MQKTKSKNVHSATVAEKLEAEIVAGLLTPGTKLDEKSLTQRFNVSRTPIREALQIICSRSLAERQPYRGVVVTDVSVERIKSMFEAMAEMEAICGGFAAERMTEAELASLEGHHKQMELLVSQDSFDQYEERNTAFHSVIFDGAHNDDIKILAHDIRLKLAPFRKTQIGAKERLVKSNEDHAMIVSLLKTGNKSGVQEALRQHMSSALKAVLAIRQ</sequence>
<dbReference type="RefSeq" id="WP_053997485.1">
    <property type="nucleotide sequence ID" value="NZ_JXMU01000001.1"/>
</dbReference>
<evidence type="ECO:0000256" key="1">
    <source>
        <dbReference type="ARBA" id="ARBA00023015"/>
    </source>
</evidence>
<dbReference type="InterPro" id="IPR000524">
    <property type="entry name" value="Tscrpt_reg_HTH_GntR"/>
</dbReference>
<dbReference type="GO" id="GO:0003677">
    <property type="term" value="F:DNA binding"/>
    <property type="evidence" value="ECO:0007669"/>
    <property type="project" value="UniProtKB-KW"/>
</dbReference>
<dbReference type="EMBL" id="JXMU01000001">
    <property type="protein sequence ID" value="KPB02915.1"/>
    <property type="molecule type" value="Genomic_DNA"/>
</dbReference>
<keyword evidence="2" id="KW-0238">DNA-binding</keyword>
<dbReference type="SUPFAM" id="SSF48008">
    <property type="entry name" value="GntR ligand-binding domain-like"/>
    <property type="match status" value="1"/>
</dbReference>
<dbReference type="Proteomes" id="UP000038011">
    <property type="component" value="Unassembled WGS sequence"/>
</dbReference>